<dbReference type="PANTHER" id="PTHR28398:SF1">
    <property type="entry name" value="SYNAPTONEMAL COMPLEX CENTRAL ELEMENT PROTEIN 2"/>
    <property type="match status" value="1"/>
</dbReference>
<sequence>MDYFYDKELPSTSSSAPTSPEANTISCTLSMGDNNLSVNLADQTSSLDDIRSKVEQLVERINTSRSSDQKEIDTYQKELSDKLLDMCQSMKDQLFTVYEDNNVKIEEKLAELSEILSNCDQLYHELLEATQALSHLLH</sequence>
<gene>
    <name evidence="2" type="ORF">KC01_LOCUS29864</name>
</gene>
<reference evidence="2 3" key="1">
    <citation type="submission" date="2024-04" db="EMBL/GenBank/DDBJ databases">
        <authorList>
            <person name="Waldvogel A.-M."/>
            <person name="Schoenle A."/>
        </authorList>
    </citation>
    <scope>NUCLEOTIDE SEQUENCE [LARGE SCALE GENOMIC DNA]</scope>
</reference>
<protein>
    <recommendedName>
        <fullName evidence="4">Synaptonemal complex central element protein 2</fullName>
    </recommendedName>
</protein>
<dbReference type="GO" id="GO:0007130">
    <property type="term" value="P:synaptonemal complex assembly"/>
    <property type="evidence" value="ECO:0007669"/>
    <property type="project" value="InterPro"/>
</dbReference>
<evidence type="ECO:0000313" key="3">
    <source>
        <dbReference type="Proteomes" id="UP001497482"/>
    </source>
</evidence>
<dbReference type="SUPFAM" id="SSF58113">
    <property type="entry name" value="Apolipoprotein A-I"/>
    <property type="match status" value="1"/>
</dbReference>
<feature type="region of interest" description="Disordered" evidence="1">
    <location>
        <begin position="1"/>
        <end position="22"/>
    </location>
</feature>
<keyword evidence="3" id="KW-1185">Reference proteome</keyword>
<evidence type="ECO:0008006" key="4">
    <source>
        <dbReference type="Google" id="ProtNLM"/>
    </source>
</evidence>
<dbReference type="InterPro" id="IPR038078">
    <property type="entry name" value="PhoU-like_sf"/>
</dbReference>
<dbReference type="AlphaFoldDB" id="A0AAV2LKC3"/>
<dbReference type="Proteomes" id="UP001497482">
    <property type="component" value="Chromosome 3"/>
</dbReference>
<dbReference type="EMBL" id="OZ035825">
    <property type="protein sequence ID" value="CAL1602016.1"/>
    <property type="molecule type" value="Genomic_DNA"/>
</dbReference>
<dbReference type="PANTHER" id="PTHR28398">
    <property type="entry name" value="SYNAPTONEMAL COMPLEX CENTRAL ELEMENT PROTEIN 2"/>
    <property type="match status" value="1"/>
</dbReference>
<evidence type="ECO:0000256" key="1">
    <source>
        <dbReference type="SAM" id="MobiDB-lite"/>
    </source>
</evidence>
<accession>A0AAV2LKC3</accession>
<name>A0AAV2LKC3_KNICA</name>
<dbReference type="Gene3D" id="1.20.58.220">
    <property type="entry name" value="Phosphate transport system protein phou homolog 2, domain 2"/>
    <property type="match status" value="1"/>
</dbReference>
<dbReference type="GO" id="GO:0000801">
    <property type="term" value="C:central element"/>
    <property type="evidence" value="ECO:0007669"/>
    <property type="project" value="InterPro"/>
</dbReference>
<dbReference type="InterPro" id="IPR034609">
    <property type="entry name" value="Syce2"/>
</dbReference>
<proteinExistence type="predicted"/>
<organism evidence="2 3">
    <name type="scientific">Knipowitschia caucasica</name>
    <name type="common">Caucasian dwarf goby</name>
    <name type="synonym">Pomatoschistus caucasicus</name>
    <dbReference type="NCBI Taxonomy" id="637954"/>
    <lineage>
        <taxon>Eukaryota</taxon>
        <taxon>Metazoa</taxon>
        <taxon>Chordata</taxon>
        <taxon>Craniata</taxon>
        <taxon>Vertebrata</taxon>
        <taxon>Euteleostomi</taxon>
        <taxon>Actinopterygii</taxon>
        <taxon>Neopterygii</taxon>
        <taxon>Teleostei</taxon>
        <taxon>Neoteleostei</taxon>
        <taxon>Acanthomorphata</taxon>
        <taxon>Gobiaria</taxon>
        <taxon>Gobiiformes</taxon>
        <taxon>Gobioidei</taxon>
        <taxon>Gobiidae</taxon>
        <taxon>Gobiinae</taxon>
        <taxon>Knipowitschia</taxon>
    </lineage>
</organism>
<evidence type="ECO:0000313" key="2">
    <source>
        <dbReference type="EMBL" id="CAL1602016.1"/>
    </source>
</evidence>
<feature type="compositionally biased region" description="Low complexity" evidence="1">
    <location>
        <begin position="10"/>
        <end position="20"/>
    </location>
</feature>